<dbReference type="AlphaFoldDB" id="A0A5B0NIP0"/>
<comment type="caution">
    <text evidence="1">The sequence shown here is derived from an EMBL/GenBank/DDBJ whole genome shotgun (WGS) entry which is preliminary data.</text>
</comment>
<name>A0A5B0NIP0_PUCGR</name>
<dbReference type="EMBL" id="VSWC01000093">
    <property type="protein sequence ID" value="KAA1089185.1"/>
    <property type="molecule type" value="Genomic_DNA"/>
</dbReference>
<protein>
    <submittedName>
        <fullName evidence="1">Uncharacterized protein</fullName>
    </submittedName>
</protein>
<gene>
    <name evidence="1" type="ORF">PGT21_009436</name>
</gene>
<dbReference type="Proteomes" id="UP000324748">
    <property type="component" value="Unassembled WGS sequence"/>
</dbReference>
<organism evidence="1 2">
    <name type="scientific">Puccinia graminis f. sp. tritici</name>
    <dbReference type="NCBI Taxonomy" id="56615"/>
    <lineage>
        <taxon>Eukaryota</taxon>
        <taxon>Fungi</taxon>
        <taxon>Dikarya</taxon>
        <taxon>Basidiomycota</taxon>
        <taxon>Pucciniomycotina</taxon>
        <taxon>Pucciniomycetes</taxon>
        <taxon>Pucciniales</taxon>
        <taxon>Pucciniaceae</taxon>
        <taxon>Puccinia</taxon>
    </lineage>
</organism>
<sequence length="93" mass="10033">MLTNVINYLSAGWTSVKPGGGSRCASGRGPGAAADIIFKASRKKDGGSGAKSENRMVIDERQRSECVPVRRYQVAQLRTGIQNPKRSWIVARG</sequence>
<dbReference type="OrthoDB" id="10332872at2759"/>
<reference evidence="1 2" key="1">
    <citation type="submission" date="2019-05" db="EMBL/GenBank/DDBJ databases">
        <title>Emergence of the Ug99 lineage of the wheat stem rust pathogen through somatic hybridization.</title>
        <authorList>
            <person name="Li F."/>
            <person name="Upadhyaya N.M."/>
            <person name="Sperschneider J."/>
            <person name="Matny O."/>
            <person name="Nguyen-Phuc H."/>
            <person name="Mago R."/>
            <person name="Raley C."/>
            <person name="Miller M.E."/>
            <person name="Silverstein K.A.T."/>
            <person name="Henningsen E."/>
            <person name="Hirsch C.D."/>
            <person name="Visser B."/>
            <person name="Pretorius Z.A."/>
            <person name="Steffenson B.J."/>
            <person name="Schwessinger B."/>
            <person name="Dodds P.N."/>
            <person name="Figueroa M."/>
        </authorList>
    </citation>
    <scope>NUCLEOTIDE SEQUENCE [LARGE SCALE GENOMIC DNA]</scope>
    <source>
        <strain evidence="1">21-0</strain>
    </source>
</reference>
<keyword evidence="2" id="KW-1185">Reference proteome</keyword>
<proteinExistence type="predicted"/>
<evidence type="ECO:0000313" key="2">
    <source>
        <dbReference type="Proteomes" id="UP000324748"/>
    </source>
</evidence>
<accession>A0A5B0NIP0</accession>
<evidence type="ECO:0000313" key="1">
    <source>
        <dbReference type="EMBL" id="KAA1089185.1"/>
    </source>
</evidence>